<name>A0A183U1D7_TOXCA</name>
<evidence type="ECO:0000256" key="5">
    <source>
        <dbReference type="SAM" id="Phobius"/>
    </source>
</evidence>
<feature type="domain" description="EGF-like" evidence="6">
    <location>
        <begin position="49"/>
        <end position="92"/>
    </location>
</feature>
<evidence type="ECO:0000256" key="3">
    <source>
        <dbReference type="ARBA" id="ARBA00023157"/>
    </source>
</evidence>
<comment type="caution">
    <text evidence="4">Lacks conserved residue(s) required for the propagation of feature annotation.</text>
</comment>
<dbReference type="InterPro" id="IPR051022">
    <property type="entry name" value="Notch_Cell-Fate_Det"/>
</dbReference>
<dbReference type="GO" id="GO:0016020">
    <property type="term" value="C:membrane"/>
    <property type="evidence" value="ECO:0007669"/>
    <property type="project" value="UniProtKB-SubCell"/>
</dbReference>
<dbReference type="Proteomes" id="UP000050794">
    <property type="component" value="Unassembled WGS sequence"/>
</dbReference>
<gene>
    <name evidence="7" type="ORF">TCNE_LOCUS2306</name>
</gene>
<dbReference type="Pfam" id="PF00008">
    <property type="entry name" value="EGF"/>
    <property type="match status" value="1"/>
</dbReference>
<dbReference type="CDD" id="cd00054">
    <property type="entry name" value="EGF_CA"/>
    <property type="match status" value="1"/>
</dbReference>
<dbReference type="PROSITE" id="PS01186">
    <property type="entry name" value="EGF_2"/>
    <property type="match status" value="1"/>
</dbReference>
<dbReference type="SMART" id="SM00181">
    <property type="entry name" value="EGF"/>
    <property type="match status" value="3"/>
</dbReference>
<dbReference type="EMBL" id="UYWY01002220">
    <property type="protein sequence ID" value="VDM27850.1"/>
    <property type="molecule type" value="Genomic_DNA"/>
</dbReference>
<evidence type="ECO:0000256" key="2">
    <source>
        <dbReference type="ARBA" id="ARBA00022737"/>
    </source>
</evidence>
<evidence type="ECO:0000313" key="7">
    <source>
        <dbReference type="EMBL" id="VDM27850.1"/>
    </source>
</evidence>
<dbReference type="PROSITE" id="PS50026">
    <property type="entry name" value="EGF_3"/>
    <property type="match status" value="1"/>
</dbReference>
<evidence type="ECO:0000256" key="1">
    <source>
        <dbReference type="ARBA" id="ARBA00022536"/>
    </source>
</evidence>
<dbReference type="AlphaFoldDB" id="A0A183U1D7"/>
<feature type="disulfide bond" evidence="4">
    <location>
        <begin position="82"/>
        <end position="91"/>
    </location>
</feature>
<evidence type="ECO:0000313" key="9">
    <source>
        <dbReference type="WBParaSite" id="TCNE_0000230701-mRNA-1"/>
    </source>
</evidence>
<keyword evidence="8" id="KW-1185">Reference proteome</keyword>
<keyword evidence="1 4" id="KW-0245">EGF-like domain</keyword>
<keyword evidence="5" id="KW-0472">Membrane</keyword>
<organism evidence="8 9">
    <name type="scientific">Toxocara canis</name>
    <name type="common">Canine roundworm</name>
    <dbReference type="NCBI Taxonomy" id="6265"/>
    <lineage>
        <taxon>Eukaryota</taxon>
        <taxon>Metazoa</taxon>
        <taxon>Ecdysozoa</taxon>
        <taxon>Nematoda</taxon>
        <taxon>Chromadorea</taxon>
        <taxon>Rhabditida</taxon>
        <taxon>Spirurina</taxon>
        <taxon>Ascaridomorpha</taxon>
        <taxon>Ascaridoidea</taxon>
        <taxon>Toxocaridae</taxon>
        <taxon>Toxocara</taxon>
    </lineage>
</organism>
<evidence type="ECO:0000313" key="8">
    <source>
        <dbReference type="Proteomes" id="UP000050794"/>
    </source>
</evidence>
<keyword evidence="5" id="KW-0812">Transmembrane</keyword>
<dbReference type="SUPFAM" id="SSF57196">
    <property type="entry name" value="EGF/Laminin"/>
    <property type="match status" value="1"/>
</dbReference>
<keyword evidence="2" id="KW-0677">Repeat</keyword>
<dbReference type="InterPro" id="IPR000742">
    <property type="entry name" value="EGF"/>
</dbReference>
<evidence type="ECO:0000256" key="4">
    <source>
        <dbReference type="PROSITE-ProRule" id="PRU00076"/>
    </source>
</evidence>
<feature type="transmembrane region" description="Helical" evidence="5">
    <location>
        <begin position="213"/>
        <end position="238"/>
    </location>
</feature>
<keyword evidence="3 4" id="KW-1015">Disulfide bond</keyword>
<sequence length="298" mass="33100">MIVKLAAVSSCGFFGTRHVTAIIPYSLLPVVIDLKLAREVSLNQECTTITIGCVEKACNNGGTCVEDVNSSSAEEMAVSCICPEGFSGRHCELPEPVVCGEKACRNGAECMQVDVRTDGSNAKKFVCRCRHGWKSTLEKLVLHVFDIVLGGTTSQHRVRTDVPEDISTPKPISLIIFEALHVYWSDFRCELRGFCKNGGTCIEQFCICPDGSFFFSFELFFILLSLLTTFVVVVETFCIDDCAPDFVHSVELKKLSKRVSLLLFYPVMCVGKLFWSPFSRENKNIACLFDIKKIVQLA</sequence>
<keyword evidence="5" id="KW-1133">Transmembrane helix</keyword>
<dbReference type="PANTHER" id="PTHR24049">
    <property type="entry name" value="CRUMBS FAMILY MEMBER"/>
    <property type="match status" value="1"/>
</dbReference>
<accession>A0A183U1D7</accession>
<proteinExistence type="predicted"/>
<dbReference type="PROSITE" id="PS00022">
    <property type="entry name" value="EGF_1"/>
    <property type="match status" value="1"/>
</dbReference>
<dbReference type="WBParaSite" id="TCNE_0000230701-mRNA-1">
    <property type="protein sequence ID" value="TCNE_0000230701-mRNA-1"/>
    <property type="gene ID" value="TCNE_0000230701"/>
</dbReference>
<dbReference type="Gene3D" id="2.10.25.10">
    <property type="entry name" value="Laminin"/>
    <property type="match status" value="1"/>
</dbReference>
<evidence type="ECO:0000259" key="6">
    <source>
        <dbReference type="PROSITE" id="PS50026"/>
    </source>
</evidence>
<reference evidence="7 8" key="2">
    <citation type="submission" date="2018-11" db="EMBL/GenBank/DDBJ databases">
        <authorList>
            <consortium name="Pathogen Informatics"/>
        </authorList>
    </citation>
    <scope>NUCLEOTIDE SEQUENCE [LARGE SCALE GENOMIC DNA]</scope>
</reference>
<reference evidence="9" key="1">
    <citation type="submission" date="2016-06" db="UniProtKB">
        <authorList>
            <consortium name="WormBaseParasite"/>
        </authorList>
    </citation>
    <scope>IDENTIFICATION</scope>
</reference>
<protein>
    <submittedName>
        <fullName evidence="9">EGF-like domain-containing protein</fullName>
    </submittedName>
</protein>